<accession>A0A9W9XPV3</accession>
<feature type="region of interest" description="Disordered" evidence="4">
    <location>
        <begin position="408"/>
        <end position="442"/>
    </location>
</feature>
<dbReference type="AlphaFoldDB" id="A0A9W9XPV3"/>
<feature type="domain" description="Symplekin/Pta1 N-terminal" evidence="5">
    <location>
        <begin position="91"/>
        <end position="311"/>
    </location>
</feature>
<name>A0A9W9XPV3_9EURO</name>
<keyword evidence="2" id="KW-0507">mRNA processing</keyword>
<gene>
    <name evidence="6" type="ORF">N7463_008949</name>
</gene>
<dbReference type="GO" id="GO:0006397">
    <property type="term" value="P:mRNA processing"/>
    <property type="evidence" value="ECO:0007669"/>
    <property type="project" value="UniProtKB-KW"/>
</dbReference>
<reference evidence="6" key="1">
    <citation type="submission" date="2022-12" db="EMBL/GenBank/DDBJ databases">
        <authorList>
            <person name="Petersen C."/>
        </authorList>
    </citation>
    <scope>NUCLEOTIDE SEQUENCE</scope>
    <source>
        <strain evidence="6">IBT 29495</strain>
    </source>
</reference>
<reference evidence="6" key="2">
    <citation type="journal article" date="2023" name="IMA Fungus">
        <title>Comparative genomic study of the Penicillium genus elucidates a diverse pangenome and 15 lateral gene transfer events.</title>
        <authorList>
            <person name="Petersen C."/>
            <person name="Sorensen T."/>
            <person name="Nielsen M.R."/>
            <person name="Sondergaard T.E."/>
            <person name="Sorensen J.L."/>
            <person name="Fitzpatrick D.A."/>
            <person name="Frisvad J.C."/>
            <person name="Nielsen K.L."/>
        </authorList>
    </citation>
    <scope>NUCLEOTIDE SEQUENCE</scope>
    <source>
        <strain evidence="6">IBT 29495</strain>
    </source>
</reference>
<dbReference type="PANTHER" id="PTHR15245:SF20">
    <property type="entry name" value="SYMPLEKIN"/>
    <property type="match status" value="1"/>
</dbReference>
<dbReference type="InterPro" id="IPR032460">
    <property type="entry name" value="Symplekin/Pta1_N"/>
</dbReference>
<sequence length="748" mass="83280">MAQQMDNVVDQVAQLNAARSLVLGDAAFYPQIVNGILPIVGASTRLELRRWGANFLAETFASPMLAGAQKEQLAPNVLQTIREILELPETDTAVLQSLVQTSASLYPLVFRHVVNHPQDTKSWETMSAIKQDILRRMDSFPCPVKLCCAKFIQRVVQVQTPGLISDPRRPEQNETSLAVVPRNHAVLSIPNLEAESSGLLDRLLGVFQEETSDALLVNATLNCLAPLIRTRQSIANKIINAVLEFYPAKHVRPPFTPTVRVSVKSMERTARALLINVLKKNPNHPLAGRMQMYIERLMQSRLEVTDDASRKRGLPNEPTDGLDNAKRARLNALPPPMLKIPPMAPGPASFDRLFTLTEDTGLSSFDVKQLPIDLVLKIVVPLLSQVHDSTLAQAVDAVRTRYQTITKDQNLQRQQQQRAAAQDDDDDDDDDDDYEPEYQPMDVAPVVSEEASAVAAEVADLQPELVSLGPFVLPQPPPLTEEEAGEIGRSAVARVFGMLNAAETSPAPAKGQSQQKLGFARLAGSTFDRDAWSVLLARLATRAPAGLENDQQAKGDAVRRQTTIADSIRETLYRFILEDFRGRLNIAIIWLNEEWYNDRIQMKSHANQRDHTEDESEPAVPLNYDTWATRLLDGFLTYLDSRDIKVLVRFLSEVPEITIPITQRVASLAKDPERVNLCVQSLMYLIMFRPPAREMCLNTVEDVYQTYEESRPAAGKVLTKWRPQSKALEPAANDAPESSEAKPITPEP</sequence>
<dbReference type="InterPro" id="IPR011989">
    <property type="entry name" value="ARM-like"/>
</dbReference>
<evidence type="ECO:0000313" key="7">
    <source>
        <dbReference type="Proteomes" id="UP001149954"/>
    </source>
</evidence>
<feature type="region of interest" description="Disordered" evidence="4">
    <location>
        <begin position="720"/>
        <end position="748"/>
    </location>
</feature>
<evidence type="ECO:0000259" key="5">
    <source>
        <dbReference type="Pfam" id="PF11935"/>
    </source>
</evidence>
<dbReference type="Gene3D" id="1.25.10.10">
    <property type="entry name" value="Leucine-rich Repeat Variant"/>
    <property type="match status" value="1"/>
</dbReference>
<evidence type="ECO:0000256" key="3">
    <source>
        <dbReference type="ARBA" id="ARBA00023242"/>
    </source>
</evidence>
<keyword evidence="3" id="KW-0539">Nucleus</keyword>
<dbReference type="Pfam" id="PF11935">
    <property type="entry name" value="SYMPK_PTA1_N"/>
    <property type="match status" value="1"/>
</dbReference>
<dbReference type="PANTHER" id="PTHR15245">
    <property type="entry name" value="SYMPLEKIN-RELATED"/>
    <property type="match status" value="1"/>
</dbReference>
<evidence type="ECO:0000256" key="2">
    <source>
        <dbReference type="ARBA" id="ARBA00022664"/>
    </source>
</evidence>
<comment type="subcellular location">
    <subcellularLocation>
        <location evidence="1">Nucleus</location>
    </subcellularLocation>
</comment>
<protein>
    <recommendedName>
        <fullName evidence="5">Symplekin/Pta1 N-terminal domain-containing protein</fullName>
    </recommendedName>
</protein>
<proteinExistence type="predicted"/>
<evidence type="ECO:0000256" key="4">
    <source>
        <dbReference type="SAM" id="MobiDB-lite"/>
    </source>
</evidence>
<dbReference type="InterPro" id="IPR021850">
    <property type="entry name" value="Symplekin/Pta1"/>
</dbReference>
<evidence type="ECO:0000313" key="6">
    <source>
        <dbReference type="EMBL" id="KAJ5496962.1"/>
    </source>
</evidence>
<dbReference type="OrthoDB" id="331600at2759"/>
<dbReference type="Proteomes" id="UP001149954">
    <property type="component" value="Unassembled WGS sequence"/>
</dbReference>
<keyword evidence="7" id="KW-1185">Reference proteome</keyword>
<feature type="compositionally biased region" description="Acidic residues" evidence="4">
    <location>
        <begin position="422"/>
        <end position="436"/>
    </location>
</feature>
<dbReference type="EMBL" id="JAPWDS010000005">
    <property type="protein sequence ID" value="KAJ5496962.1"/>
    <property type="molecule type" value="Genomic_DNA"/>
</dbReference>
<comment type="caution">
    <text evidence="6">The sequence shown here is derived from an EMBL/GenBank/DDBJ whole genome shotgun (WGS) entry which is preliminary data.</text>
</comment>
<dbReference type="GO" id="GO:0005847">
    <property type="term" value="C:mRNA cleavage and polyadenylation specificity factor complex"/>
    <property type="evidence" value="ECO:0007669"/>
    <property type="project" value="TreeGrafter"/>
</dbReference>
<evidence type="ECO:0000256" key="1">
    <source>
        <dbReference type="ARBA" id="ARBA00004123"/>
    </source>
</evidence>
<organism evidence="6 7">
    <name type="scientific">Penicillium fimorum</name>
    <dbReference type="NCBI Taxonomy" id="1882269"/>
    <lineage>
        <taxon>Eukaryota</taxon>
        <taxon>Fungi</taxon>
        <taxon>Dikarya</taxon>
        <taxon>Ascomycota</taxon>
        <taxon>Pezizomycotina</taxon>
        <taxon>Eurotiomycetes</taxon>
        <taxon>Eurotiomycetidae</taxon>
        <taxon>Eurotiales</taxon>
        <taxon>Aspergillaceae</taxon>
        <taxon>Penicillium</taxon>
    </lineage>
</organism>